<keyword evidence="1" id="KW-0472">Membrane</keyword>
<evidence type="ECO:0000259" key="3">
    <source>
        <dbReference type="Pfam" id="PF24781"/>
    </source>
</evidence>
<evidence type="ECO:0000256" key="1">
    <source>
        <dbReference type="SAM" id="Phobius"/>
    </source>
</evidence>
<proteinExistence type="predicted"/>
<accession>A0AAV4JHY4</accession>
<feature type="domain" description="Fanconi anaemia group A protein N-terminal" evidence="2">
    <location>
        <begin position="5"/>
        <end position="96"/>
    </location>
</feature>
<dbReference type="Pfam" id="PF15865">
    <property type="entry name" value="Fanconi_A_N"/>
    <property type="match status" value="1"/>
</dbReference>
<dbReference type="PANTHER" id="PTHR12047">
    <property type="entry name" value="FANCONI ANEMIA GROUP A PROTEIN"/>
    <property type="match status" value="1"/>
</dbReference>
<organism evidence="4 5">
    <name type="scientific">Elysia marginata</name>
    <dbReference type="NCBI Taxonomy" id="1093978"/>
    <lineage>
        <taxon>Eukaryota</taxon>
        <taxon>Metazoa</taxon>
        <taxon>Spiralia</taxon>
        <taxon>Lophotrochozoa</taxon>
        <taxon>Mollusca</taxon>
        <taxon>Gastropoda</taxon>
        <taxon>Heterobranchia</taxon>
        <taxon>Euthyneura</taxon>
        <taxon>Panpulmonata</taxon>
        <taxon>Sacoglossa</taxon>
        <taxon>Placobranchoidea</taxon>
        <taxon>Plakobranchidae</taxon>
        <taxon>Elysia</taxon>
    </lineage>
</organism>
<dbReference type="GO" id="GO:0036297">
    <property type="term" value="P:interstrand cross-link repair"/>
    <property type="evidence" value="ECO:0007669"/>
    <property type="project" value="InterPro"/>
</dbReference>
<feature type="domain" description="Fanconi anaemia group A protein helical" evidence="3">
    <location>
        <begin position="132"/>
        <end position="211"/>
    </location>
</feature>
<keyword evidence="1" id="KW-1133">Transmembrane helix</keyword>
<dbReference type="PANTHER" id="PTHR12047:SF2">
    <property type="entry name" value="FANCONI ANEMIA GROUP A PROTEIN"/>
    <property type="match status" value="1"/>
</dbReference>
<evidence type="ECO:0000313" key="4">
    <source>
        <dbReference type="EMBL" id="GFS21041.1"/>
    </source>
</evidence>
<keyword evidence="5" id="KW-1185">Reference proteome</keyword>
<comment type="caution">
    <text evidence="4">The sequence shown here is derived from an EMBL/GenBank/DDBJ whole genome shotgun (WGS) entry which is preliminary data.</text>
</comment>
<feature type="transmembrane region" description="Helical" evidence="1">
    <location>
        <begin position="882"/>
        <end position="903"/>
    </location>
</feature>
<name>A0AAV4JHY4_9GAST</name>
<dbReference type="InterPro" id="IPR055386">
    <property type="entry name" value="FANCA_helical"/>
</dbReference>
<dbReference type="EMBL" id="BMAT01010144">
    <property type="protein sequence ID" value="GFS21041.1"/>
    <property type="molecule type" value="Genomic_DNA"/>
</dbReference>
<reference evidence="4 5" key="1">
    <citation type="journal article" date="2021" name="Elife">
        <title>Chloroplast acquisition without the gene transfer in kleptoplastic sea slugs, Plakobranchus ocellatus.</title>
        <authorList>
            <person name="Maeda T."/>
            <person name="Takahashi S."/>
            <person name="Yoshida T."/>
            <person name="Shimamura S."/>
            <person name="Takaki Y."/>
            <person name="Nagai Y."/>
            <person name="Toyoda A."/>
            <person name="Suzuki Y."/>
            <person name="Arimoto A."/>
            <person name="Ishii H."/>
            <person name="Satoh N."/>
            <person name="Nishiyama T."/>
            <person name="Hasebe M."/>
            <person name="Maruyama T."/>
            <person name="Minagawa J."/>
            <person name="Obokata J."/>
            <person name="Shigenobu S."/>
        </authorList>
    </citation>
    <scope>NUCLEOTIDE SEQUENCE [LARGE SCALE GENOMIC DNA]</scope>
</reference>
<dbReference type="Proteomes" id="UP000762676">
    <property type="component" value="Unassembled WGS sequence"/>
</dbReference>
<feature type="transmembrane region" description="Helical" evidence="1">
    <location>
        <begin position="935"/>
        <end position="964"/>
    </location>
</feature>
<dbReference type="InterPro" id="IPR031729">
    <property type="entry name" value="Fanconi_A_N"/>
</dbReference>
<keyword evidence="1" id="KW-0812">Transmembrane</keyword>
<evidence type="ECO:0000259" key="2">
    <source>
        <dbReference type="Pfam" id="PF15865"/>
    </source>
</evidence>
<dbReference type="AlphaFoldDB" id="A0AAV4JHY4"/>
<dbReference type="Pfam" id="PF24781">
    <property type="entry name" value="FANCA_helical"/>
    <property type="match status" value="1"/>
</dbReference>
<feature type="transmembrane region" description="Helical" evidence="1">
    <location>
        <begin position="844"/>
        <end position="870"/>
    </location>
</feature>
<protein>
    <submittedName>
        <fullName evidence="4">Fanconi anemia group A protein homolog</fullName>
    </submittedName>
</protein>
<dbReference type="GO" id="GO:0043240">
    <property type="term" value="C:Fanconi anaemia nuclear complex"/>
    <property type="evidence" value="ECO:0007669"/>
    <property type="project" value="InterPro"/>
</dbReference>
<feature type="transmembrane region" description="Helical" evidence="1">
    <location>
        <begin position="909"/>
        <end position="928"/>
    </location>
</feature>
<dbReference type="InterPro" id="IPR003516">
    <property type="entry name" value="FANCA"/>
</dbReference>
<gene>
    <name evidence="4" type="ORF">ElyMa_005072300</name>
</gene>
<evidence type="ECO:0000313" key="5">
    <source>
        <dbReference type="Proteomes" id="UP000762676"/>
    </source>
</evidence>
<sequence length="966" mass="107158">MELYIPFFLARMSSAIGPHCFPSYSDWFQATFCSPSSLVLSKASYTLLIKFLSSLVPGESPERLKTYIFHKPNRPDKCKDLYEDFVDLAKTRLMDLGIPLREKVTSMYGNIPSTSKNLLEDDQMNRIRAVDSAEQDVQRAVASFAESRKIPTVLMQASIFQKPYFVGRFLPALLKPRVLPDCPDERMLLIAELNRSGKIQASTYNQYVQACEREKHALLEGVFDIDDDDEMLELSFPLVEQLQKRLNKFTDAVLTGTDPAKTGCVSSVVDKVSAIVAELSPSPSDKPSNVTKESVVVDLSKSPLVPDDNISKISTLLLEQMSSLVTQWREQTRGQHPDQSLPSALFTPVVQLIQTLLQQFPTLRPRLYSTLLAILNKKQKTKCGDLSNPGLPIMCLCLVNLPYTVTLITKEEQNRGDYSFMQAVLLCLDIVNGSDHVFRFCLDYAEIACNWLTVLEQQLDQHDIIELGSACVTEEDLLPPDFVKNVNFVCKRIGVIEIDGSHSSHLKEKKLVRQAFVLYSKDRWQQLHKKHQVSLVEWVEMEWSVSAALDPLSATERLSYLMKTSRIFLKQSSNLLPFCKTVLLTLAKLEGSQSCVGYDSGNSDLKSADFIQLLRALLGNLSEYDENKETFLVEILQCSGANTNQIIRYVLELPSQLLFCDSLQQDFESKLVLTALKIIDYFTQSSQNKGAYLSLKATGYILQGTERLVRAHPTIPATALDSLWMHPFVFTSFLVHNSIKAKVGITGTSSEAFSTLKIKMEATDLWLKGLTENKSLQQNDETDLPCLEDWQKAAALFPLILHSKFSFDANKLRLQETVQCHLLEMLAANLTRSGAVEEVKVLKLFSVVVVVAVVLVLVAEVVVVVVVVVVHKVVAVVTIEVVVVLVTVVVVEAVVKVVVIVIAAIKVGVVLVAEVVVVVMVVIAVAVVGGAAAVVVLVVVLVTVVVVVVVMVVLVVVLVVAVVVEL</sequence>